<sequence>MKFTDKILKAKRRSIFSYVIGFFVVIYFCMIAIKGIYFWTEGSLFTFARNIHMWTSWLIAETRPINRLWQIIPAIPFEGRDILAFYKVIIPPFVIFGVCALFILDHRILKQKFYELKDQIEKEIALREMREEAGLETLKENSTIDIMVRNATNDDPPWHDTWWGRVVIGVAIVLVVTAFGLK</sequence>
<evidence type="ECO:0000256" key="1">
    <source>
        <dbReference type="SAM" id="Phobius"/>
    </source>
</evidence>
<keyword evidence="1" id="KW-0472">Membrane</keyword>
<feature type="transmembrane region" description="Helical" evidence="1">
    <location>
        <begin position="15"/>
        <end position="39"/>
    </location>
</feature>
<feature type="transmembrane region" description="Helical" evidence="1">
    <location>
        <begin position="84"/>
        <end position="104"/>
    </location>
</feature>
<feature type="transmembrane region" description="Helical" evidence="1">
    <location>
        <begin position="162"/>
        <end position="181"/>
    </location>
</feature>
<dbReference type="Proteomes" id="UP001055658">
    <property type="component" value="Chromosome"/>
</dbReference>
<keyword evidence="1" id="KW-1133">Transmembrane helix</keyword>
<evidence type="ECO:0000313" key="3">
    <source>
        <dbReference type="Proteomes" id="UP001055658"/>
    </source>
</evidence>
<proteinExistence type="predicted"/>
<keyword evidence="1" id="KW-0812">Transmembrane</keyword>
<gene>
    <name evidence="2" type="ORF">MJO52_12700</name>
</gene>
<name>A0ABY4VBX8_9GAMM</name>
<dbReference type="EMBL" id="CP092418">
    <property type="protein sequence ID" value="USD19937.1"/>
    <property type="molecule type" value="Genomic_DNA"/>
</dbReference>
<accession>A0ABY4VBX8</accession>
<organism evidence="2 3">
    <name type="scientific">Microbulbifer variabilis</name>
    <dbReference type="NCBI Taxonomy" id="266805"/>
    <lineage>
        <taxon>Bacteria</taxon>
        <taxon>Pseudomonadati</taxon>
        <taxon>Pseudomonadota</taxon>
        <taxon>Gammaproteobacteria</taxon>
        <taxon>Cellvibrionales</taxon>
        <taxon>Microbulbiferaceae</taxon>
        <taxon>Microbulbifer</taxon>
    </lineage>
</organism>
<dbReference type="RefSeq" id="WP_252082027.1">
    <property type="nucleotide sequence ID" value="NZ_CP092418.1"/>
</dbReference>
<keyword evidence="3" id="KW-1185">Reference proteome</keyword>
<evidence type="ECO:0000313" key="2">
    <source>
        <dbReference type="EMBL" id="USD19937.1"/>
    </source>
</evidence>
<reference evidence="2" key="1">
    <citation type="submission" date="2022-02" db="EMBL/GenBank/DDBJ databases">
        <title>Coral-associated bacteria.</title>
        <authorList>
            <person name="Tang K."/>
            <person name="Wang X."/>
        </authorList>
    </citation>
    <scope>NUCLEOTIDE SEQUENCE</scope>
    <source>
        <strain evidence="2">SCSIO 43006</strain>
    </source>
</reference>
<protein>
    <submittedName>
        <fullName evidence="2">Uncharacterized protein</fullName>
    </submittedName>
</protein>